<dbReference type="Gene3D" id="1.10.540.10">
    <property type="entry name" value="Acyl-CoA dehydrogenase/oxidase, N-terminal domain"/>
    <property type="match status" value="1"/>
</dbReference>
<dbReference type="HOGENOM" id="CLU_018204_5_2_11"/>
<evidence type="ECO:0000256" key="2">
    <source>
        <dbReference type="ARBA" id="ARBA00009347"/>
    </source>
</evidence>
<dbReference type="AlphaFoldDB" id="X5EAK4"/>
<dbReference type="SUPFAM" id="SSF56645">
    <property type="entry name" value="Acyl-CoA dehydrogenase NM domain-like"/>
    <property type="match status" value="1"/>
</dbReference>
<evidence type="ECO:0000256" key="4">
    <source>
        <dbReference type="ARBA" id="ARBA00022827"/>
    </source>
</evidence>
<dbReference type="STRING" id="1404245.CGLY_09950"/>
<dbReference type="PANTHER" id="PTHR43884">
    <property type="entry name" value="ACYL-COA DEHYDROGENASE"/>
    <property type="match status" value="1"/>
</dbReference>
<keyword evidence="5 8" id="KW-0560">Oxidoreductase</keyword>
<gene>
    <name evidence="8" type="primary">fadE4</name>
    <name evidence="8" type="ORF">CGLY_09950</name>
</gene>
<keyword evidence="9" id="KW-1185">Reference proteome</keyword>
<dbReference type="GO" id="GO:0050660">
    <property type="term" value="F:flavin adenine dinucleotide binding"/>
    <property type="evidence" value="ECO:0007669"/>
    <property type="project" value="InterPro"/>
</dbReference>
<evidence type="ECO:0000256" key="1">
    <source>
        <dbReference type="ARBA" id="ARBA00001974"/>
    </source>
</evidence>
<feature type="domain" description="Acyl-CoA dehydrogenase/oxidase C-terminal" evidence="6">
    <location>
        <begin position="220"/>
        <end position="344"/>
    </location>
</feature>
<sequence length="384" mass="40533">MDLSLTDEQRMLADSVRSVFAGADGDPTAGADAPEVALDFRRDLWRQAADLGVTALVINEDYDGAGAGVGEAYAAAEALGELAAPEQVTDLAYVPAWLLQDLGSDDQKSTWLPPLAAGQRLVTLAHAEPSTGWADPRSATVTGGRLTGEKRAVVAPGEIDAFLVTAVEDGAFGVYLVTPGDGVEVTVHRDAEWAPTGRVSFQDASAERLGGSAEDTDRAVRRAVSLARVVQGGRAVGLMGTAMNQTVDYLKVRKQFGVTLNNFQVLNHRAAQLYADVELARSTALWAAAMAQTEELTLEELEAASLDAYVFLARQARVVAEESVQLHGGIGVTYETAVSHYAAALTGFQQLYGGVLEARGAGVASDSLTETPSALMHNELHTYS</sequence>
<dbReference type="EC" id="1.3.99.-" evidence="8"/>
<dbReference type="PANTHER" id="PTHR43884:SF20">
    <property type="entry name" value="ACYL-COA DEHYDROGENASE FADE28"/>
    <property type="match status" value="1"/>
</dbReference>
<evidence type="ECO:0000256" key="3">
    <source>
        <dbReference type="ARBA" id="ARBA00022630"/>
    </source>
</evidence>
<reference evidence="8 9" key="1">
    <citation type="journal article" date="2015" name="Int. J. Syst. Evol. Microbiol.">
        <title>Revisiting Corynebacterium glyciniphilum (ex Kubota et al., 1972) sp. nov., nom. rev., isolated from putrefied banana.</title>
        <authorList>
            <person name="Al-Dilaimi A."/>
            <person name="Bednarz H."/>
            <person name="Lomker A."/>
            <person name="Niehaus K."/>
            <person name="Kalinowski J."/>
            <person name="Ruckert C."/>
        </authorList>
    </citation>
    <scope>NUCLEOTIDE SEQUENCE [LARGE SCALE GENOMIC DNA]</scope>
    <source>
        <strain evidence="8">AJ 3170</strain>
    </source>
</reference>
<dbReference type="InterPro" id="IPR009100">
    <property type="entry name" value="AcylCoA_DH/oxidase_NM_dom_sf"/>
</dbReference>
<dbReference type="Proteomes" id="UP000023703">
    <property type="component" value="Chromosome"/>
</dbReference>
<feature type="domain" description="Acyl-CoA dehydrogenase/oxidase N-terminal" evidence="7">
    <location>
        <begin position="6"/>
        <end position="119"/>
    </location>
</feature>
<dbReference type="Gene3D" id="1.20.140.10">
    <property type="entry name" value="Butyryl-CoA Dehydrogenase, subunit A, domain 3"/>
    <property type="match status" value="1"/>
</dbReference>
<organism evidence="8 9">
    <name type="scientific">Corynebacterium glyciniphilum AJ 3170</name>
    <dbReference type="NCBI Taxonomy" id="1404245"/>
    <lineage>
        <taxon>Bacteria</taxon>
        <taxon>Bacillati</taxon>
        <taxon>Actinomycetota</taxon>
        <taxon>Actinomycetes</taxon>
        <taxon>Mycobacteriales</taxon>
        <taxon>Corynebacteriaceae</taxon>
        <taxon>Corynebacterium</taxon>
    </lineage>
</organism>
<dbReference type="CDD" id="cd00567">
    <property type="entry name" value="ACAD"/>
    <property type="match status" value="1"/>
</dbReference>
<dbReference type="OrthoDB" id="7328575at2"/>
<name>X5EAK4_9CORY</name>
<dbReference type="InterPro" id="IPR046373">
    <property type="entry name" value="Acyl-CoA_Oxase/DH_mid-dom_sf"/>
</dbReference>
<dbReference type="KEGG" id="cgy:CGLY_09950"/>
<dbReference type="GO" id="GO:0003995">
    <property type="term" value="F:acyl-CoA dehydrogenase activity"/>
    <property type="evidence" value="ECO:0007669"/>
    <property type="project" value="TreeGrafter"/>
</dbReference>
<dbReference type="Pfam" id="PF00441">
    <property type="entry name" value="Acyl-CoA_dh_1"/>
    <property type="match status" value="1"/>
</dbReference>
<evidence type="ECO:0000313" key="9">
    <source>
        <dbReference type="Proteomes" id="UP000023703"/>
    </source>
</evidence>
<dbReference type="Gene3D" id="2.40.110.10">
    <property type="entry name" value="Butyryl-CoA Dehydrogenase, subunit A, domain 2"/>
    <property type="match status" value="1"/>
</dbReference>
<comment type="similarity">
    <text evidence="2">Belongs to the acyl-CoA dehydrogenase family.</text>
</comment>
<dbReference type="RefSeq" id="WP_038549161.1">
    <property type="nucleotide sequence ID" value="NZ_CP006842.1"/>
</dbReference>
<dbReference type="SUPFAM" id="SSF47203">
    <property type="entry name" value="Acyl-CoA dehydrogenase C-terminal domain-like"/>
    <property type="match status" value="1"/>
</dbReference>
<evidence type="ECO:0000259" key="6">
    <source>
        <dbReference type="Pfam" id="PF00441"/>
    </source>
</evidence>
<proteinExistence type="inferred from homology"/>
<dbReference type="eggNOG" id="COG1960">
    <property type="taxonomic scope" value="Bacteria"/>
</dbReference>
<comment type="cofactor">
    <cofactor evidence="1">
        <name>FAD</name>
        <dbReference type="ChEBI" id="CHEBI:57692"/>
    </cofactor>
</comment>
<keyword evidence="3" id="KW-0285">Flavoprotein</keyword>
<dbReference type="InterPro" id="IPR013786">
    <property type="entry name" value="AcylCoA_DH/ox_N"/>
</dbReference>
<evidence type="ECO:0000313" key="8">
    <source>
        <dbReference type="EMBL" id="AHW64435.1"/>
    </source>
</evidence>
<dbReference type="InterPro" id="IPR036250">
    <property type="entry name" value="AcylCo_DH-like_C"/>
</dbReference>
<dbReference type="InterPro" id="IPR037069">
    <property type="entry name" value="AcylCoA_DH/ox_N_sf"/>
</dbReference>
<dbReference type="Pfam" id="PF02771">
    <property type="entry name" value="Acyl-CoA_dh_N"/>
    <property type="match status" value="1"/>
</dbReference>
<evidence type="ECO:0000259" key="7">
    <source>
        <dbReference type="Pfam" id="PF02771"/>
    </source>
</evidence>
<protein>
    <submittedName>
        <fullName evidence="8">Acyl-CoA dehydrogenase</fullName>
        <ecNumber evidence="8">1.3.99.-</ecNumber>
    </submittedName>
</protein>
<dbReference type="InterPro" id="IPR009075">
    <property type="entry name" value="AcylCo_DH/oxidase_C"/>
</dbReference>
<dbReference type="EMBL" id="CP006842">
    <property type="protein sequence ID" value="AHW64435.1"/>
    <property type="molecule type" value="Genomic_DNA"/>
</dbReference>
<evidence type="ECO:0000256" key="5">
    <source>
        <dbReference type="ARBA" id="ARBA00023002"/>
    </source>
</evidence>
<keyword evidence="4" id="KW-0274">FAD</keyword>
<accession>X5EAK4</accession>